<feature type="transmembrane region" description="Helical" evidence="2">
    <location>
        <begin position="64"/>
        <end position="87"/>
    </location>
</feature>
<proteinExistence type="predicted"/>
<evidence type="ECO:0000313" key="3">
    <source>
        <dbReference type="EMBL" id="BAV92017.1"/>
    </source>
</evidence>
<feature type="transmembrane region" description="Helical" evidence="2">
    <location>
        <begin position="234"/>
        <end position="252"/>
    </location>
</feature>
<reference evidence="3 4" key="1">
    <citation type="journal article" date="2017" name="ISME J.">
        <title>Genome of 'Ca. Desulfovibrio trichonymphae', an H2-oxidizing bacterium in a tripartite symbiotic system within a protist cell in the termite gut.</title>
        <authorList>
            <person name="Kuwahara H."/>
            <person name="Yuki M."/>
            <person name="Izawa K."/>
            <person name="Ohkuma M."/>
            <person name="Hongoh Y."/>
        </authorList>
    </citation>
    <scope>NUCLEOTIDE SEQUENCE [LARGE SCALE GENOMIC DNA]</scope>
    <source>
        <strain evidence="3 4">Rs-N31</strain>
    </source>
</reference>
<organism evidence="3 4">
    <name type="scientific">Candidatus Desulfovibrio trichonymphae</name>
    <dbReference type="NCBI Taxonomy" id="1725232"/>
    <lineage>
        <taxon>Bacteria</taxon>
        <taxon>Pseudomonadati</taxon>
        <taxon>Thermodesulfobacteriota</taxon>
        <taxon>Desulfovibrionia</taxon>
        <taxon>Desulfovibrionales</taxon>
        <taxon>Desulfovibrionaceae</taxon>
        <taxon>Desulfovibrio</taxon>
    </lineage>
</organism>
<dbReference type="EMBL" id="AP017368">
    <property type="protein sequence ID" value="BAV92017.1"/>
    <property type="molecule type" value="Genomic_DNA"/>
</dbReference>
<keyword evidence="2" id="KW-1133">Transmembrane helix</keyword>
<evidence type="ECO:0000313" key="4">
    <source>
        <dbReference type="Proteomes" id="UP000242645"/>
    </source>
</evidence>
<keyword evidence="4" id="KW-1185">Reference proteome</keyword>
<sequence length="310" mass="34556">MLIDKLQQITDIFDWIQHVWEHPVTQRRVALIILWVYLLALACVELNCRGLLPPQLAALTPYSHFAAIQLALTLILSIEIMGLILSISNSISRALGKQFEILALILLRNAFKELSSLTEPVSMAGNLEPIVNIAVSGVGALCVFACLCLYKRLFRSQHFIQTPEMRMRYVMTKKMLALSLFIIFFCLAAHNVFCFITTGGGEQFFATIYTVLIFSDVALVLIAQRYMPTFHAVFRNSGFVIGTLLMRLALSAPSPWDSVVSVTAALYLVALTWMINYFISSPPAQNGAKAKRPPRHDGGRSVCGREKTTV</sequence>
<feature type="region of interest" description="Disordered" evidence="1">
    <location>
        <begin position="284"/>
        <end position="310"/>
    </location>
</feature>
<feature type="compositionally biased region" description="Basic and acidic residues" evidence="1">
    <location>
        <begin position="295"/>
        <end position="310"/>
    </location>
</feature>
<feature type="transmembrane region" description="Helical" evidence="2">
    <location>
        <begin position="258"/>
        <end position="279"/>
    </location>
</feature>
<protein>
    <submittedName>
        <fullName evidence="3">Uncharacterized protein</fullName>
    </submittedName>
</protein>
<feature type="transmembrane region" description="Helical" evidence="2">
    <location>
        <begin position="29"/>
        <end position="52"/>
    </location>
</feature>
<evidence type="ECO:0000256" key="2">
    <source>
        <dbReference type="SAM" id="Phobius"/>
    </source>
</evidence>
<evidence type="ECO:0000256" key="1">
    <source>
        <dbReference type="SAM" id="MobiDB-lite"/>
    </source>
</evidence>
<dbReference type="RefSeq" id="WP_231941912.1">
    <property type="nucleotide sequence ID" value="NZ_AP017368.1"/>
</dbReference>
<dbReference type="KEGG" id="dtr:RSDT_0505"/>
<name>A0A1J1DQB4_9BACT</name>
<gene>
    <name evidence="3" type="ORF">RSDT_0505</name>
</gene>
<keyword evidence="2" id="KW-0812">Transmembrane</keyword>
<dbReference type="Proteomes" id="UP000242645">
    <property type="component" value="Chromosome"/>
</dbReference>
<feature type="transmembrane region" description="Helical" evidence="2">
    <location>
        <begin position="204"/>
        <end position="222"/>
    </location>
</feature>
<accession>A0A1J1DQB4</accession>
<feature type="transmembrane region" description="Helical" evidence="2">
    <location>
        <begin position="175"/>
        <end position="198"/>
    </location>
</feature>
<dbReference type="AlphaFoldDB" id="A0A1J1DQB4"/>
<keyword evidence="2" id="KW-0472">Membrane</keyword>